<dbReference type="CDD" id="cd00431">
    <property type="entry name" value="cysteine_hydrolases"/>
    <property type="match status" value="1"/>
</dbReference>
<evidence type="ECO:0000256" key="1">
    <source>
        <dbReference type="ARBA" id="ARBA00022801"/>
    </source>
</evidence>
<gene>
    <name evidence="3" type="ORF">GCM10023225_34320</name>
</gene>
<name>A0ABP8VEY0_9ACTN</name>
<dbReference type="RefSeq" id="WP_345714068.1">
    <property type="nucleotide sequence ID" value="NZ_BAABIL010000725.1"/>
</dbReference>
<reference evidence="4" key="1">
    <citation type="journal article" date="2019" name="Int. J. Syst. Evol. Microbiol.">
        <title>The Global Catalogue of Microorganisms (GCM) 10K type strain sequencing project: providing services to taxonomists for standard genome sequencing and annotation.</title>
        <authorList>
            <consortium name="The Broad Institute Genomics Platform"/>
            <consortium name="The Broad Institute Genome Sequencing Center for Infectious Disease"/>
            <person name="Wu L."/>
            <person name="Ma J."/>
        </authorList>
    </citation>
    <scope>NUCLEOTIDE SEQUENCE [LARGE SCALE GENOMIC DNA]</scope>
    <source>
        <strain evidence="4">JCM 18126</strain>
    </source>
</reference>
<keyword evidence="4" id="KW-1185">Reference proteome</keyword>
<evidence type="ECO:0000259" key="2">
    <source>
        <dbReference type="Pfam" id="PF00857"/>
    </source>
</evidence>
<dbReference type="InterPro" id="IPR000868">
    <property type="entry name" value="Isochorismatase-like_dom"/>
</dbReference>
<sequence>MSTPARGRFAGADPHVAPEPERSALVLVDVQVDFADGGASPVPGTSEVVPALVRLLRAFRRAGRPVVHVVRLYDGDDVDLPRRTLLAAGAPVVRPGSPGSQIVADLLPAGAPALDPQRLLAGEFQQLGPREWAMWKPRWGAFHRTRLEEHLRALDVTTVVLAGCNFPNCPRATAYGASERDLRVLLVRDAISGLLPGHEAEAARIGVLAAATTEVEDLVAATGEA</sequence>
<dbReference type="InterPro" id="IPR036380">
    <property type="entry name" value="Isochorismatase-like_sf"/>
</dbReference>
<evidence type="ECO:0000313" key="4">
    <source>
        <dbReference type="Proteomes" id="UP001501195"/>
    </source>
</evidence>
<dbReference type="PANTHER" id="PTHR43540">
    <property type="entry name" value="PEROXYUREIDOACRYLATE/UREIDOACRYLATE AMIDOHYDROLASE-RELATED"/>
    <property type="match status" value="1"/>
</dbReference>
<organism evidence="3 4">
    <name type="scientific">Kineococcus glutinatus</name>
    <dbReference type="NCBI Taxonomy" id="1070872"/>
    <lineage>
        <taxon>Bacteria</taxon>
        <taxon>Bacillati</taxon>
        <taxon>Actinomycetota</taxon>
        <taxon>Actinomycetes</taxon>
        <taxon>Kineosporiales</taxon>
        <taxon>Kineosporiaceae</taxon>
        <taxon>Kineococcus</taxon>
    </lineage>
</organism>
<dbReference type="GO" id="GO:0016787">
    <property type="term" value="F:hydrolase activity"/>
    <property type="evidence" value="ECO:0007669"/>
    <property type="project" value="UniProtKB-KW"/>
</dbReference>
<keyword evidence="1 3" id="KW-0378">Hydrolase</keyword>
<protein>
    <submittedName>
        <fullName evidence="3">Cysteine hydrolase</fullName>
    </submittedName>
</protein>
<dbReference type="Pfam" id="PF00857">
    <property type="entry name" value="Isochorismatase"/>
    <property type="match status" value="1"/>
</dbReference>
<proteinExistence type="predicted"/>
<dbReference type="EMBL" id="BAABIL010000725">
    <property type="protein sequence ID" value="GAA4661479.1"/>
    <property type="molecule type" value="Genomic_DNA"/>
</dbReference>
<dbReference type="Proteomes" id="UP001501195">
    <property type="component" value="Unassembled WGS sequence"/>
</dbReference>
<accession>A0ABP8VEY0</accession>
<evidence type="ECO:0000313" key="3">
    <source>
        <dbReference type="EMBL" id="GAA4661479.1"/>
    </source>
</evidence>
<dbReference type="SUPFAM" id="SSF52499">
    <property type="entry name" value="Isochorismatase-like hydrolases"/>
    <property type="match status" value="1"/>
</dbReference>
<feature type="domain" description="Isochorismatase-like" evidence="2">
    <location>
        <begin position="23"/>
        <end position="202"/>
    </location>
</feature>
<dbReference type="Gene3D" id="3.40.50.850">
    <property type="entry name" value="Isochorismatase-like"/>
    <property type="match status" value="1"/>
</dbReference>
<comment type="caution">
    <text evidence="3">The sequence shown here is derived from an EMBL/GenBank/DDBJ whole genome shotgun (WGS) entry which is preliminary data.</text>
</comment>
<dbReference type="InterPro" id="IPR050272">
    <property type="entry name" value="Isochorismatase-like_hydrls"/>
</dbReference>